<name>A0A7W4VYW5_9ACTN</name>
<comment type="caution">
    <text evidence="1">The sequence shown here is derived from an EMBL/GenBank/DDBJ whole genome shotgun (WGS) entry which is preliminary data.</text>
</comment>
<accession>A0A7W4VYW5</accession>
<dbReference type="EMBL" id="JACHWR010000002">
    <property type="protein sequence ID" value="MBB3043857.1"/>
    <property type="molecule type" value="Genomic_DNA"/>
</dbReference>
<gene>
    <name evidence="1" type="ORF">FHU40_003675</name>
</gene>
<protein>
    <recommendedName>
        <fullName evidence="3">DUF2470 domain-containing protein</fullName>
    </recommendedName>
</protein>
<keyword evidence="2" id="KW-1185">Reference proteome</keyword>
<sequence length="238" mass="26119">MTTTEQPSSDLDPRLVANDARSILACPGSVSLVIEGEEHAVGEDEQLGLTDHRGTPTFLCLADSPVARAAATQRSALLTLTSGLGPRGGSERGDSLTLAGRLTRSGFERCECCDEMRHMVSLDLNFVLLARPDRHLRVPLDDFRSREHHLNRGHLQRSVEHANDCHQEELRRSVALGTNTRPGDLVGVRIARLSPSEVTLQWVDVTGSHQRSVAFPRRARDLAELGEMLRRGLHAGIC</sequence>
<evidence type="ECO:0008006" key="3">
    <source>
        <dbReference type="Google" id="ProtNLM"/>
    </source>
</evidence>
<proteinExistence type="predicted"/>
<reference evidence="1 2" key="1">
    <citation type="submission" date="2020-08" db="EMBL/GenBank/DDBJ databases">
        <title>Sequencing the genomes of 1000 actinobacteria strains.</title>
        <authorList>
            <person name="Klenk H.-P."/>
        </authorList>
    </citation>
    <scope>NUCLEOTIDE SEQUENCE [LARGE SCALE GENOMIC DNA]</scope>
    <source>
        <strain evidence="1 2">DSM 105498</strain>
    </source>
</reference>
<evidence type="ECO:0000313" key="2">
    <source>
        <dbReference type="Proteomes" id="UP000589626"/>
    </source>
</evidence>
<dbReference type="Proteomes" id="UP000589626">
    <property type="component" value="Unassembled WGS sequence"/>
</dbReference>
<dbReference type="Gene3D" id="3.20.180.10">
    <property type="entry name" value="PNP-oxidase-like"/>
    <property type="match status" value="1"/>
</dbReference>
<dbReference type="InterPro" id="IPR037119">
    <property type="entry name" value="Haem_oxidase_HugZ-like_sf"/>
</dbReference>
<organism evidence="1 2">
    <name type="scientific">Nocardioides soli</name>
    <dbReference type="NCBI Taxonomy" id="1036020"/>
    <lineage>
        <taxon>Bacteria</taxon>
        <taxon>Bacillati</taxon>
        <taxon>Actinomycetota</taxon>
        <taxon>Actinomycetes</taxon>
        <taxon>Propionibacteriales</taxon>
        <taxon>Nocardioidaceae</taxon>
        <taxon>Nocardioides</taxon>
    </lineage>
</organism>
<evidence type="ECO:0000313" key="1">
    <source>
        <dbReference type="EMBL" id="MBB3043857.1"/>
    </source>
</evidence>
<dbReference type="RefSeq" id="WP_183593622.1">
    <property type="nucleotide sequence ID" value="NZ_JACHWR010000002.1"/>
</dbReference>
<dbReference type="AlphaFoldDB" id="A0A7W4VYW5"/>